<dbReference type="EMBL" id="MT631649">
    <property type="protein sequence ID" value="QNO56208.1"/>
    <property type="molecule type" value="Genomic_DNA"/>
</dbReference>
<name>A0A7G9Z7H4_9EURY</name>
<accession>A0A7G9Z7H4</accession>
<sequence>MMGELEKREKEMKDIDKLMRKLFRADDRGLISVIENNPELIDKAAALAQKWEMLSPAMEKDPDDMEPDEQIKAGESLKEFSNLLREIAEGMRDD</sequence>
<evidence type="ECO:0000313" key="1">
    <source>
        <dbReference type="EMBL" id="QNO56208.1"/>
    </source>
</evidence>
<organism evidence="1">
    <name type="scientific">Candidatus Methanophaga sp. ANME-1 ERB7</name>
    <dbReference type="NCBI Taxonomy" id="2759913"/>
    <lineage>
        <taxon>Archaea</taxon>
        <taxon>Methanobacteriati</taxon>
        <taxon>Methanobacteriota</taxon>
        <taxon>Stenosarchaea group</taxon>
        <taxon>Methanomicrobia</taxon>
        <taxon>Candidatus Methanophagales</taxon>
        <taxon>Candidatus Methanophagaceae</taxon>
        <taxon>Candidatus Methanophaga</taxon>
    </lineage>
</organism>
<gene>
    <name evidence="1" type="ORF">FDFOPPHA_00033</name>
</gene>
<reference evidence="1" key="1">
    <citation type="submission" date="2020-06" db="EMBL/GenBank/DDBJ databases">
        <title>Unique genomic features of the anaerobic methanotrophic archaea.</title>
        <authorList>
            <person name="Chadwick G.L."/>
            <person name="Skennerton C.T."/>
            <person name="Laso-Perez R."/>
            <person name="Leu A.O."/>
            <person name="Speth D.R."/>
            <person name="Yu H."/>
            <person name="Morgan-Lang C."/>
            <person name="Hatzenpichler R."/>
            <person name="Goudeau D."/>
            <person name="Malmstrom R."/>
            <person name="Brazelton W.J."/>
            <person name="Woyke T."/>
            <person name="Hallam S.J."/>
            <person name="Tyson G.W."/>
            <person name="Wegener G."/>
            <person name="Boetius A."/>
            <person name="Orphan V."/>
        </authorList>
    </citation>
    <scope>NUCLEOTIDE SEQUENCE</scope>
</reference>
<dbReference type="AlphaFoldDB" id="A0A7G9Z7H4"/>
<protein>
    <submittedName>
        <fullName evidence="1">Uncharacterized protein</fullName>
    </submittedName>
</protein>
<proteinExistence type="predicted"/>